<gene>
    <name evidence="1" type="ORF">BpHYR1_044565</name>
</gene>
<dbReference type="EMBL" id="REGN01004476">
    <property type="protein sequence ID" value="RNA17308.1"/>
    <property type="molecule type" value="Genomic_DNA"/>
</dbReference>
<name>A0A3M7R215_BRAPC</name>
<accession>A0A3M7R215</accession>
<dbReference type="AlphaFoldDB" id="A0A3M7R215"/>
<evidence type="ECO:0000313" key="1">
    <source>
        <dbReference type="EMBL" id="RNA17308.1"/>
    </source>
</evidence>
<organism evidence="1 2">
    <name type="scientific">Brachionus plicatilis</name>
    <name type="common">Marine rotifer</name>
    <name type="synonym">Brachionus muelleri</name>
    <dbReference type="NCBI Taxonomy" id="10195"/>
    <lineage>
        <taxon>Eukaryota</taxon>
        <taxon>Metazoa</taxon>
        <taxon>Spiralia</taxon>
        <taxon>Gnathifera</taxon>
        <taxon>Rotifera</taxon>
        <taxon>Eurotatoria</taxon>
        <taxon>Monogononta</taxon>
        <taxon>Pseudotrocha</taxon>
        <taxon>Ploima</taxon>
        <taxon>Brachionidae</taxon>
        <taxon>Brachionus</taxon>
    </lineage>
</organism>
<sequence>MQKDGILTGHSSCVQHTFTKFCQSMIFRNNPTVNLQETLLYFEVALILAVSVMFENAKTYGCWLHFNQALIRFCALAFVSLKKSATQVYRDLFELEPKKFKADESDEINFLKSISHLSFEGVIISLDFLKLRGN</sequence>
<keyword evidence="2" id="KW-1185">Reference proteome</keyword>
<dbReference type="Proteomes" id="UP000276133">
    <property type="component" value="Unassembled WGS sequence"/>
</dbReference>
<dbReference type="OrthoDB" id="6123510at2759"/>
<proteinExistence type="predicted"/>
<protein>
    <submittedName>
        <fullName evidence="1">Uncharacterized protein</fullName>
    </submittedName>
</protein>
<reference evidence="1 2" key="1">
    <citation type="journal article" date="2018" name="Sci. Rep.">
        <title>Genomic signatures of local adaptation to the degree of environmental predictability in rotifers.</title>
        <authorList>
            <person name="Franch-Gras L."/>
            <person name="Hahn C."/>
            <person name="Garcia-Roger E.M."/>
            <person name="Carmona M.J."/>
            <person name="Serra M."/>
            <person name="Gomez A."/>
        </authorList>
    </citation>
    <scope>NUCLEOTIDE SEQUENCE [LARGE SCALE GENOMIC DNA]</scope>
    <source>
        <strain evidence="1">HYR1</strain>
    </source>
</reference>
<comment type="caution">
    <text evidence="1">The sequence shown here is derived from an EMBL/GenBank/DDBJ whole genome shotgun (WGS) entry which is preliminary data.</text>
</comment>
<evidence type="ECO:0000313" key="2">
    <source>
        <dbReference type="Proteomes" id="UP000276133"/>
    </source>
</evidence>